<sequence length="125" mass="13700">MKKSISKILISTVIVTAISIPAVFASYQSWYSSTIPLPRTGLWRTVARKATCSVQKTQADSKYDIYGRIVSNGNAVLSSYTKHRGGHGDVKRHNTGAVTVDTLKTEFKTSTINYCTARCVLGWAP</sequence>
<accession>A0ABU0JR09</accession>
<protein>
    <recommendedName>
        <fullName evidence="3">Bacteriocin</fullName>
    </recommendedName>
</protein>
<evidence type="ECO:0000313" key="1">
    <source>
        <dbReference type="EMBL" id="MDQ0478691.1"/>
    </source>
</evidence>
<gene>
    <name evidence="1" type="ORF">QOZ93_000400</name>
</gene>
<proteinExistence type="predicted"/>
<evidence type="ECO:0008006" key="3">
    <source>
        <dbReference type="Google" id="ProtNLM"/>
    </source>
</evidence>
<dbReference type="Proteomes" id="UP001224418">
    <property type="component" value="Unassembled WGS sequence"/>
</dbReference>
<name>A0ABU0JR09_HATLI</name>
<keyword evidence="2" id="KW-1185">Reference proteome</keyword>
<reference evidence="1 2" key="1">
    <citation type="submission" date="2023-07" db="EMBL/GenBank/DDBJ databases">
        <title>Genomic Encyclopedia of Type Strains, Phase IV (KMG-IV): sequencing the most valuable type-strain genomes for metagenomic binning, comparative biology and taxonomic classification.</title>
        <authorList>
            <person name="Goeker M."/>
        </authorList>
    </citation>
    <scope>NUCLEOTIDE SEQUENCE [LARGE SCALE GENOMIC DNA]</scope>
    <source>
        <strain evidence="1 2">DSM 1400</strain>
    </source>
</reference>
<evidence type="ECO:0000313" key="2">
    <source>
        <dbReference type="Proteomes" id="UP001224418"/>
    </source>
</evidence>
<organism evidence="1 2">
    <name type="scientific">Hathewaya limosa</name>
    <name type="common">Clostridium limosum</name>
    <dbReference type="NCBI Taxonomy" id="1536"/>
    <lineage>
        <taxon>Bacteria</taxon>
        <taxon>Bacillati</taxon>
        <taxon>Bacillota</taxon>
        <taxon>Clostridia</taxon>
        <taxon>Eubacteriales</taxon>
        <taxon>Clostridiaceae</taxon>
        <taxon>Hathewaya</taxon>
    </lineage>
</organism>
<comment type="caution">
    <text evidence="1">The sequence shown here is derived from an EMBL/GenBank/DDBJ whole genome shotgun (WGS) entry which is preliminary data.</text>
</comment>
<dbReference type="EMBL" id="JAUSWN010000002">
    <property type="protein sequence ID" value="MDQ0478691.1"/>
    <property type="molecule type" value="Genomic_DNA"/>
</dbReference>
<dbReference type="RefSeq" id="WP_307354919.1">
    <property type="nucleotide sequence ID" value="NZ_BAAACJ010000008.1"/>
</dbReference>